<keyword evidence="5" id="KW-0496">Mitochondrion</keyword>
<evidence type="ECO:0000256" key="1">
    <source>
        <dbReference type="PIRSR" id="PIRSR601310-1"/>
    </source>
</evidence>
<dbReference type="Pfam" id="PF01230">
    <property type="entry name" value="HIT"/>
    <property type="match status" value="1"/>
</dbReference>
<evidence type="ECO:0000256" key="3">
    <source>
        <dbReference type="PROSITE-ProRule" id="PRU00464"/>
    </source>
</evidence>
<dbReference type="GO" id="GO:0003824">
    <property type="term" value="F:catalytic activity"/>
    <property type="evidence" value="ECO:0007669"/>
    <property type="project" value="InterPro"/>
</dbReference>
<evidence type="ECO:0000313" key="5">
    <source>
        <dbReference type="EMBL" id="SPQ97969.1"/>
    </source>
</evidence>
<organism evidence="5 6">
    <name type="scientific">Plasmodiophora brassicae</name>
    <name type="common">Clubroot disease agent</name>
    <dbReference type="NCBI Taxonomy" id="37360"/>
    <lineage>
        <taxon>Eukaryota</taxon>
        <taxon>Sar</taxon>
        <taxon>Rhizaria</taxon>
        <taxon>Endomyxa</taxon>
        <taxon>Phytomyxea</taxon>
        <taxon>Plasmodiophorida</taxon>
        <taxon>Plasmodiophoridae</taxon>
        <taxon>Plasmodiophora</taxon>
    </lineage>
</organism>
<dbReference type="PRINTS" id="PR00332">
    <property type="entry name" value="HISTRIAD"/>
</dbReference>
<evidence type="ECO:0000259" key="4">
    <source>
        <dbReference type="PROSITE" id="PS51084"/>
    </source>
</evidence>
<dbReference type="InterPro" id="IPR011146">
    <property type="entry name" value="HIT-like"/>
</dbReference>
<dbReference type="Gene3D" id="3.30.428.10">
    <property type="entry name" value="HIT-like"/>
    <property type="match status" value="1"/>
</dbReference>
<sequence length="174" mass="18590">MSGAAAAVVRRGAAAFLSAAAARCPRQSPCLPTVRGVYGTRATFTTMVQQTEVGVEPPADPGAPTIFSRIIAGEIPAARVYEDDKCVVIRDVSPQAPVHLLVLPRKKLTQLSKADEQDVPLLGHLLFVAQKVAKQEGLAKGFRVVINDGKEGQQSVYHLHVHVIGGRQLNWPPG</sequence>
<dbReference type="FunFam" id="3.30.428.10:FF:000005">
    <property type="entry name" value="Histidine triad nucleotide-binding protein 1"/>
    <property type="match status" value="1"/>
</dbReference>
<dbReference type="InterPro" id="IPR036265">
    <property type="entry name" value="HIT-like_sf"/>
</dbReference>
<feature type="domain" description="HIT" evidence="4">
    <location>
        <begin position="66"/>
        <end position="174"/>
    </location>
</feature>
<gene>
    <name evidence="5" type="ORF">PLBR_LOCUS5184</name>
</gene>
<dbReference type="SUPFAM" id="SSF54197">
    <property type="entry name" value="HIT-like"/>
    <property type="match status" value="1"/>
</dbReference>
<proteinExistence type="predicted"/>
<dbReference type="PANTHER" id="PTHR23089">
    <property type="entry name" value="HISTIDINE TRIAD HIT PROTEIN"/>
    <property type="match status" value="1"/>
</dbReference>
<geneLocation type="mitochondrion" evidence="5"/>
<dbReference type="InterPro" id="IPR019808">
    <property type="entry name" value="Histidine_triad_CS"/>
</dbReference>
<name>A0A3P3YCV6_PLABS</name>
<reference evidence="5 6" key="1">
    <citation type="submission" date="2018-03" db="EMBL/GenBank/DDBJ databases">
        <authorList>
            <person name="Fogelqvist J."/>
        </authorList>
    </citation>
    <scope>NUCLEOTIDE SEQUENCE [LARGE SCALE GENOMIC DNA]</scope>
</reference>
<accession>A0A3P3YCV6</accession>
<dbReference type="PROSITE" id="PS00892">
    <property type="entry name" value="HIT_1"/>
    <property type="match status" value="1"/>
</dbReference>
<dbReference type="Proteomes" id="UP000290189">
    <property type="component" value="Unassembled WGS sequence"/>
</dbReference>
<dbReference type="InterPro" id="IPR001310">
    <property type="entry name" value="Histidine_triad_HIT"/>
</dbReference>
<dbReference type="EMBL" id="OVEO01000008">
    <property type="protein sequence ID" value="SPQ97969.1"/>
    <property type="molecule type" value="Genomic_DNA"/>
</dbReference>
<protein>
    <recommendedName>
        <fullName evidence="4">HIT domain-containing protein</fullName>
    </recommendedName>
</protein>
<dbReference type="PROSITE" id="PS51084">
    <property type="entry name" value="HIT_2"/>
    <property type="match status" value="1"/>
</dbReference>
<dbReference type="AlphaFoldDB" id="A0A3P3YCV6"/>
<evidence type="ECO:0000313" key="6">
    <source>
        <dbReference type="Proteomes" id="UP000290189"/>
    </source>
</evidence>
<feature type="active site" description="Tele-AMP-histidine intermediate" evidence="1">
    <location>
        <position position="160"/>
    </location>
</feature>
<feature type="short sequence motif" description="Histidine triad motif" evidence="2 3">
    <location>
        <begin position="158"/>
        <end position="162"/>
    </location>
</feature>
<dbReference type="CDD" id="cd01276">
    <property type="entry name" value="PKCI_related"/>
    <property type="match status" value="1"/>
</dbReference>
<evidence type="ECO:0000256" key="2">
    <source>
        <dbReference type="PIRSR" id="PIRSR601310-3"/>
    </source>
</evidence>